<feature type="transmembrane region" description="Helical" evidence="1">
    <location>
        <begin position="678"/>
        <end position="698"/>
    </location>
</feature>
<feature type="transmembrane region" description="Helical" evidence="1">
    <location>
        <begin position="267"/>
        <end position="288"/>
    </location>
</feature>
<feature type="transmembrane region" description="Helical" evidence="1">
    <location>
        <begin position="225"/>
        <end position="244"/>
    </location>
</feature>
<protein>
    <recommendedName>
        <fullName evidence="6">DUF1430 domain-containing protein</fullName>
    </recommendedName>
</protein>
<feature type="transmembrane region" description="Helical" evidence="1">
    <location>
        <begin position="294"/>
        <end position="314"/>
    </location>
</feature>
<keyword evidence="2" id="KW-0732">Signal</keyword>
<proteinExistence type="predicted"/>
<dbReference type="Proteomes" id="UP000704433">
    <property type="component" value="Unassembled WGS sequence"/>
</dbReference>
<feature type="transmembrane region" description="Helical" evidence="1">
    <location>
        <begin position="335"/>
        <end position="355"/>
    </location>
</feature>
<accession>A0A7W2AK89</accession>
<evidence type="ECO:0000313" key="4">
    <source>
        <dbReference type="EMBL" id="MBX4194795.1"/>
    </source>
</evidence>
<dbReference type="Proteomes" id="UP000531895">
    <property type="component" value="Unassembled WGS sequence"/>
</dbReference>
<reference evidence="4" key="2">
    <citation type="journal article" date="2022" name="J. Anim. Sci.">
        <title>Whole genome sequence analyses-based assessment of virulence potential and antimicrobial susceptibilities and resistance of Enterococcus faecium strains isolated from commercial swine and cattle probiotic products.</title>
        <authorList>
            <person name="Shridhar P.B."/>
            <person name="Amachawadi R.G."/>
            <person name="Tokach M."/>
            <person name="Patel I."/>
            <person name="Gangiredla J."/>
            <person name="Mammel M."/>
            <person name="Nagaraja T.G."/>
        </authorList>
    </citation>
    <scope>NUCLEOTIDE SEQUENCE</scope>
    <source>
        <strain evidence="4">EF216</strain>
    </source>
</reference>
<evidence type="ECO:0008006" key="6">
    <source>
        <dbReference type="Google" id="ProtNLM"/>
    </source>
</evidence>
<comment type="caution">
    <text evidence="3">The sequence shown here is derived from an EMBL/GenBank/DDBJ whole genome shotgun (WGS) entry which is preliminary data.</text>
</comment>
<evidence type="ECO:0000313" key="5">
    <source>
        <dbReference type="Proteomes" id="UP000531895"/>
    </source>
</evidence>
<evidence type="ECO:0000313" key="3">
    <source>
        <dbReference type="EMBL" id="MBA4545596.1"/>
    </source>
</evidence>
<dbReference type="EMBL" id="JAIFOD010000051">
    <property type="protein sequence ID" value="MBX4194795.1"/>
    <property type="molecule type" value="Genomic_DNA"/>
</dbReference>
<sequence>MTNIVLKKIVLLLSILSSLALAVAIRNVNREEDFQKKVNTAEYFTPFRFPEFIVDPQQETRVLEILESVSEKLNVNYMAKVSFYGVRDHTFSETGEISFDRLGETHTFFLSKQTETHLLNNFYIEPQIISEKNYFASDLEKYPDAEYLENKQLKNEDFFILPIQMAEALNPADFFVETKDQKTLDRFLSKLSDEYNLSFETAYEPTSFQYENDIETFAPSRTLEASTFVIFTLFYSLSLILWILENNRHIAIYRLNGLTSRKILKRLLLKELVILFLLNLLVAFFFVLHSVNHLFVLVQLFLLIFSLIISFFVIDLLGNLSLNKQLNRQTFGKGFFYTIYSVKMLILFFSVVQLVPLTEYARTFLTPEAVPEEIKNHAVFYPRLGGNEATLTDLSQDMRGLDKTKLLSQLLDDGAIEVDTSAYFEEENPLIHQSIYVNTNYLDKYPLISITNQPIQIDKNEDREIILIPERMMPDFVQLRSWFLNETNPDRRTKKEEDVLFYTIQDEQEIFAFDQEQAIIINQPNIIHVFTLNNLPISHRNILTGNSFAEPLKIPLIGTAQETYDRYLPLLKEAGLEDNFPFLIPMEQLRKTELQLIYLWDIRQRITDLSITILLVIVLITYSTLSYFRLYQQKFVVWRLNGVSFFKTYRRIFLLFGLQYLLFFIYVAVHSFRITDVFIFSLYILIECIVLLSTFFLIEKKQNRLCESK</sequence>
<feature type="chain" id="PRO_5041143236" description="DUF1430 domain-containing protein" evidence="2">
    <location>
        <begin position="23"/>
        <end position="709"/>
    </location>
</feature>
<dbReference type="RefSeq" id="WP_002315828.1">
    <property type="nucleotide sequence ID" value="NZ_BNJW01000002.1"/>
</dbReference>
<name>A0A7W2AK89_9ENTE</name>
<evidence type="ECO:0000256" key="1">
    <source>
        <dbReference type="SAM" id="Phobius"/>
    </source>
</evidence>
<feature type="transmembrane region" description="Helical" evidence="1">
    <location>
        <begin position="609"/>
        <end position="631"/>
    </location>
</feature>
<dbReference type="EMBL" id="JACEIT010000005">
    <property type="protein sequence ID" value="MBA4545596.1"/>
    <property type="molecule type" value="Genomic_DNA"/>
</dbReference>
<dbReference type="AlphaFoldDB" id="A0A7W2AK89"/>
<gene>
    <name evidence="3" type="ORF">H1Z91_04460</name>
    <name evidence="4" type="ORF">KYX84_11545</name>
</gene>
<reference evidence="3 5" key="1">
    <citation type="submission" date="2020-07" db="EMBL/GenBank/DDBJ databases">
        <authorList>
            <person name="Feng H."/>
        </authorList>
    </citation>
    <scope>NUCLEOTIDE SEQUENCE [LARGE SCALE GENOMIC DNA]</scope>
    <source>
        <strain evidence="5">s-7</strain>
        <strain evidence="3">S-7</strain>
    </source>
</reference>
<feature type="signal peptide" evidence="2">
    <location>
        <begin position="1"/>
        <end position="22"/>
    </location>
</feature>
<keyword evidence="1" id="KW-0812">Transmembrane</keyword>
<keyword evidence="1" id="KW-1133">Transmembrane helix</keyword>
<organism evidence="3 5">
    <name type="scientific">Enterococcus lactis</name>
    <dbReference type="NCBI Taxonomy" id="357441"/>
    <lineage>
        <taxon>Bacteria</taxon>
        <taxon>Bacillati</taxon>
        <taxon>Bacillota</taxon>
        <taxon>Bacilli</taxon>
        <taxon>Lactobacillales</taxon>
        <taxon>Enterococcaceae</taxon>
        <taxon>Enterococcus</taxon>
    </lineage>
</organism>
<evidence type="ECO:0000256" key="2">
    <source>
        <dbReference type="SAM" id="SignalP"/>
    </source>
</evidence>
<keyword evidence="1" id="KW-0472">Membrane</keyword>
<feature type="transmembrane region" description="Helical" evidence="1">
    <location>
        <begin position="652"/>
        <end position="672"/>
    </location>
</feature>